<comment type="caution">
    <text evidence="7">The sequence shown here is derived from an EMBL/GenBank/DDBJ whole genome shotgun (WGS) entry which is preliminary data.</text>
</comment>
<dbReference type="InterPro" id="IPR010158">
    <property type="entry name" value="Amidase_Cbmase"/>
</dbReference>
<dbReference type="InterPro" id="IPR036264">
    <property type="entry name" value="Bact_exopeptidase_dim_dom"/>
</dbReference>
<evidence type="ECO:0000313" key="7">
    <source>
        <dbReference type="EMBL" id="MBZ5751628.1"/>
    </source>
</evidence>
<dbReference type="PANTHER" id="PTHR32494:SF19">
    <property type="entry name" value="ALLANTOATE DEIMINASE-RELATED"/>
    <property type="match status" value="1"/>
</dbReference>
<dbReference type="EMBL" id="JAIQUM010000036">
    <property type="protein sequence ID" value="MBZ5751628.1"/>
    <property type="molecule type" value="Genomic_DNA"/>
</dbReference>
<comment type="subunit">
    <text evidence="3">Homodimer.</text>
</comment>
<dbReference type="Gene3D" id="3.30.70.360">
    <property type="match status" value="1"/>
</dbReference>
<dbReference type="CDD" id="cd03884">
    <property type="entry name" value="M20_bAS"/>
    <property type="match status" value="1"/>
</dbReference>
<name>A0ABS7UTK1_9BACI</name>
<keyword evidence="8" id="KW-1185">Reference proteome</keyword>
<dbReference type="Gene3D" id="3.40.630.10">
    <property type="entry name" value="Zn peptidases"/>
    <property type="match status" value="1"/>
</dbReference>
<organism evidence="7 8">
    <name type="scientific">Metabacillus rhizolycopersici</name>
    <dbReference type="NCBI Taxonomy" id="2875709"/>
    <lineage>
        <taxon>Bacteria</taxon>
        <taxon>Bacillati</taxon>
        <taxon>Bacillota</taxon>
        <taxon>Bacilli</taxon>
        <taxon>Bacillales</taxon>
        <taxon>Bacillaceae</taxon>
        <taxon>Metabacillus</taxon>
    </lineage>
</organism>
<protein>
    <submittedName>
        <fullName evidence="7">Allantoate amidohydrolase</fullName>
    </submittedName>
</protein>
<dbReference type="SUPFAM" id="SSF55031">
    <property type="entry name" value="Bacterial exopeptidase dimerisation domain"/>
    <property type="match status" value="1"/>
</dbReference>
<sequence>MINAHRILERIELLATCSKLSKGVTRLSFTKESMDAENLVIDWMQQAGLSVRKDEMNNIIGRYEGRDPDAPVLMIGSHLDSVIDAGKFDGILGVIAAIEVVQALINSKVVSEFPIEVISFCDEEGTRFHTTFLGSKAIAGTLKEEDLQMQDDAGISIASALNDVGIDPTNFRAATRSKKDLLGYLELHIEQGPVLQEKQLPCGIVSGFASASRHILHVEGRAEHAGTVPLTSRKDALVGAAEAILFIEKNAKRNNGLMATVGKLVVEPGASNVIPGFVSFTLDVRDIIESRKLRFLQEVFEKIQEICHDRKLVFQYERILEIPSVMCSKRYVALLEEVFKENDIPALEMISGAGHDAIAMSDITEVGMIFVRCKDGISHHPDEHVSLEDIEMGTRLLLESVLKIVMNEGV</sequence>
<keyword evidence="4" id="KW-0479">Metal-binding</keyword>
<dbReference type="Pfam" id="PF01546">
    <property type="entry name" value="Peptidase_M20"/>
    <property type="match status" value="1"/>
</dbReference>
<dbReference type="NCBIfam" id="TIGR01879">
    <property type="entry name" value="hydantase"/>
    <property type="match status" value="1"/>
</dbReference>
<dbReference type="PANTHER" id="PTHR32494">
    <property type="entry name" value="ALLANTOATE DEIMINASE-RELATED"/>
    <property type="match status" value="1"/>
</dbReference>
<comment type="similarity">
    <text evidence="2">Belongs to the peptidase M20 family.</text>
</comment>
<dbReference type="NCBIfam" id="NF006775">
    <property type="entry name" value="PRK09290.2-5"/>
    <property type="match status" value="1"/>
</dbReference>
<keyword evidence="6" id="KW-0464">Manganese</keyword>
<evidence type="ECO:0000256" key="2">
    <source>
        <dbReference type="ARBA" id="ARBA00006153"/>
    </source>
</evidence>
<dbReference type="SUPFAM" id="SSF53187">
    <property type="entry name" value="Zn-dependent exopeptidases"/>
    <property type="match status" value="1"/>
</dbReference>
<dbReference type="PIRSF" id="PIRSF001235">
    <property type="entry name" value="Amidase_carbamoylase"/>
    <property type="match status" value="1"/>
</dbReference>
<evidence type="ECO:0000256" key="1">
    <source>
        <dbReference type="ARBA" id="ARBA00001936"/>
    </source>
</evidence>
<dbReference type="NCBIfam" id="NF006771">
    <property type="entry name" value="PRK09290.1-5"/>
    <property type="match status" value="1"/>
</dbReference>
<keyword evidence="5" id="KW-0378">Hydrolase</keyword>
<proteinExistence type="inferred from homology"/>
<reference evidence="7" key="1">
    <citation type="submission" date="2024-05" db="EMBL/GenBank/DDBJ databases">
        <title>Metabacillus sp. nov., isolated from the rhizosphere soil of tomato plants.</title>
        <authorList>
            <person name="Ma R."/>
        </authorList>
    </citation>
    <scope>NUCLEOTIDE SEQUENCE</scope>
    <source>
        <strain evidence="7">DBTR6</strain>
    </source>
</reference>
<evidence type="ECO:0000256" key="4">
    <source>
        <dbReference type="ARBA" id="ARBA00022723"/>
    </source>
</evidence>
<dbReference type="Proteomes" id="UP001165287">
    <property type="component" value="Unassembled WGS sequence"/>
</dbReference>
<comment type="cofactor">
    <cofactor evidence="1">
        <name>Mn(2+)</name>
        <dbReference type="ChEBI" id="CHEBI:29035"/>
    </cofactor>
</comment>
<evidence type="ECO:0000256" key="3">
    <source>
        <dbReference type="ARBA" id="ARBA00011738"/>
    </source>
</evidence>
<accession>A0ABS7UTK1</accession>
<dbReference type="RefSeq" id="WP_224139954.1">
    <property type="nucleotide sequence ID" value="NZ_JAIQUM010000036.1"/>
</dbReference>
<gene>
    <name evidence="7" type="ORF">K9V48_15590</name>
</gene>
<evidence type="ECO:0000256" key="5">
    <source>
        <dbReference type="ARBA" id="ARBA00022801"/>
    </source>
</evidence>
<evidence type="ECO:0000313" key="8">
    <source>
        <dbReference type="Proteomes" id="UP001165287"/>
    </source>
</evidence>
<dbReference type="InterPro" id="IPR002933">
    <property type="entry name" value="Peptidase_M20"/>
</dbReference>
<evidence type="ECO:0000256" key="6">
    <source>
        <dbReference type="ARBA" id="ARBA00023211"/>
    </source>
</evidence>